<reference evidence="2 3" key="1">
    <citation type="journal article" date="2019" name="Nat. Ecol. Evol.">
        <title>Megaphylogeny resolves global patterns of mushroom evolution.</title>
        <authorList>
            <person name="Varga T."/>
            <person name="Krizsan K."/>
            <person name="Foldi C."/>
            <person name="Dima B."/>
            <person name="Sanchez-Garcia M."/>
            <person name="Sanchez-Ramirez S."/>
            <person name="Szollosi G.J."/>
            <person name="Szarkandi J.G."/>
            <person name="Papp V."/>
            <person name="Albert L."/>
            <person name="Andreopoulos W."/>
            <person name="Angelini C."/>
            <person name="Antonin V."/>
            <person name="Barry K.W."/>
            <person name="Bougher N.L."/>
            <person name="Buchanan P."/>
            <person name="Buyck B."/>
            <person name="Bense V."/>
            <person name="Catcheside P."/>
            <person name="Chovatia M."/>
            <person name="Cooper J."/>
            <person name="Damon W."/>
            <person name="Desjardin D."/>
            <person name="Finy P."/>
            <person name="Geml J."/>
            <person name="Haridas S."/>
            <person name="Hughes K."/>
            <person name="Justo A."/>
            <person name="Karasinski D."/>
            <person name="Kautmanova I."/>
            <person name="Kiss B."/>
            <person name="Kocsube S."/>
            <person name="Kotiranta H."/>
            <person name="LaButti K.M."/>
            <person name="Lechner B.E."/>
            <person name="Liimatainen K."/>
            <person name="Lipzen A."/>
            <person name="Lukacs Z."/>
            <person name="Mihaltcheva S."/>
            <person name="Morgado L.N."/>
            <person name="Niskanen T."/>
            <person name="Noordeloos M.E."/>
            <person name="Ohm R.A."/>
            <person name="Ortiz-Santana B."/>
            <person name="Ovrebo C."/>
            <person name="Racz N."/>
            <person name="Riley R."/>
            <person name="Savchenko A."/>
            <person name="Shiryaev A."/>
            <person name="Soop K."/>
            <person name="Spirin V."/>
            <person name="Szebenyi C."/>
            <person name="Tomsovsky M."/>
            <person name="Tulloss R.E."/>
            <person name="Uehling J."/>
            <person name="Grigoriev I.V."/>
            <person name="Vagvolgyi C."/>
            <person name="Papp T."/>
            <person name="Martin F.M."/>
            <person name="Miettinen O."/>
            <person name="Hibbett D.S."/>
            <person name="Nagy L.G."/>
        </authorList>
    </citation>
    <scope>NUCLEOTIDE SEQUENCE [LARGE SCALE GENOMIC DNA]</scope>
    <source>
        <strain evidence="2 3">HHB13444</strain>
    </source>
</reference>
<accession>A0A5C3PHI3</accession>
<protein>
    <submittedName>
        <fullName evidence="2">Uncharacterized protein</fullName>
    </submittedName>
</protein>
<evidence type="ECO:0000313" key="2">
    <source>
        <dbReference type="EMBL" id="TFK88751.1"/>
    </source>
</evidence>
<evidence type="ECO:0000313" key="3">
    <source>
        <dbReference type="Proteomes" id="UP000308197"/>
    </source>
</evidence>
<organism evidence="2 3">
    <name type="scientific">Polyporus arcularius HHB13444</name>
    <dbReference type="NCBI Taxonomy" id="1314778"/>
    <lineage>
        <taxon>Eukaryota</taxon>
        <taxon>Fungi</taxon>
        <taxon>Dikarya</taxon>
        <taxon>Basidiomycota</taxon>
        <taxon>Agaricomycotina</taxon>
        <taxon>Agaricomycetes</taxon>
        <taxon>Polyporales</taxon>
        <taxon>Polyporaceae</taxon>
        <taxon>Polyporus</taxon>
    </lineage>
</organism>
<sequence length="213" mass="23540">MDLIDLYQDATRRVLAALPVPVPVPVPTALASKSQRTSTSTLPGPLKSLSFTYEPGYGTRGELRGVVSWPAPAAGSLQQLQLQPEEEWPAAPPEARTWTYARCASDALAALLAAGFEDVLCERDGLRAAFGGLELLTLRLWDPYCVDDPWYDRQVQRGVPTLYALREVELRMDVRREPCRSFGDHTRSLWDPEDSALSPLKLGRRGSQTDSDA</sequence>
<proteinExistence type="predicted"/>
<feature type="region of interest" description="Disordered" evidence="1">
    <location>
        <begin position="192"/>
        <end position="213"/>
    </location>
</feature>
<dbReference type="InParanoid" id="A0A5C3PHI3"/>
<name>A0A5C3PHI3_9APHY</name>
<evidence type="ECO:0000256" key="1">
    <source>
        <dbReference type="SAM" id="MobiDB-lite"/>
    </source>
</evidence>
<dbReference type="Proteomes" id="UP000308197">
    <property type="component" value="Unassembled WGS sequence"/>
</dbReference>
<dbReference type="AlphaFoldDB" id="A0A5C3PHI3"/>
<dbReference type="EMBL" id="ML211101">
    <property type="protein sequence ID" value="TFK88751.1"/>
    <property type="molecule type" value="Genomic_DNA"/>
</dbReference>
<gene>
    <name evidence="2" type="ORF">K466DRAFT_58620</name>
</gene>
<keyword evidence="3" id="KW-1185">Reference proteome</keyword>